<feature type="transmembrane region" description="Helical" evidence="6">
    <location>
        <begin position="223"/>
        <end position="249"/>
    </location>
</feature>
<evidence type="ECO:0000256" key="2">
    <source>
        <dbReference type="ARBA" id="ARBA00022475"/>
    </source>
</evidence>
<proteinExistence type="inferred from homology"/>
<evidence type="ECO:0000259" key="7">
    <source>
        <dbReference type="Pfam" id="PF02687"/>
    </source>
</evidence>
<protein>
    <submittedName>
        <fullName evidence="8">ABC transporter permease</fullName>
    </submittedName>
</protein>
<dbReference type="Proteomes" id="UP001501510">
    <property type="component" value="Unassembled WGS sequence"/>
</dbReference>
<dbReference type="InterPro" id="IPR027022">
    <property type="entry name" value="ABC_permease_BceB-typ"/>
</dbReference>
<organism evidence="8 9">
    <name type="scientific">Clostridium oceanicum</name>
    <dbReference type="NCBI Taxonomy" id="1543"/>
    <lineage>
        <taxon>Bacteria</taxon>
        <taxon>Bacillati</taxon>
        <taxon>Bacillota</taxon>
        <taxon>Clostridia</taxon>
        <taxon>Eubacteriales</taxon>
        <taxon>Clostridiaceae</taxon>
        <taxon>Clostridium</taxon>
    </lineage>
</organism>
<keyword evidence="2 6" id="KW-1003">Cell membrane</keyword>
<evidence type="ECO:0000313" key="9">
    <source>
        <dbReference type="Proteomes" id="UP001501510"/>
    </source>
</evidence>
<keyword evidence="4 6" id="KW-1133">Transmembrane helix</keyword>
<accession>A0ABP3UJJ9</accession>
<evidence type="ECO:0000256" key="6">
    <source>
        <dbReference type="PIRNR" id="PIRNR018968"/>
    </source>
</evidence>
<feature type="transmembrane region" description="Helical" evidence="6">
    <location>
        <begin position="105"/>
        <end position="129"/>
    </location>
</feature>
<gene>
    <name evidence="8" type="ORF">GCM10008906_01590</name>
</gene>
<feature type="transmembrane region" description="Helical" evidence="6">
    <location>
        <begin position="599"/>
        <end position="617"/>
    </location>
</feature>
<keyword evidence="3 6" id="KW-0812">Transmembrane</keyword>
<dbReference type="Pfam" id="PF02687">
    <property type="entry name" value="FtsX"/>
    <property type="match status" value="1"/>
</dbReference>
<comment type="similarity">
    <text evidence="6">Belongs to the ABC-4 integral membrane protein family.</text>
</comment>
<dbReference type="PIRSF" id="PIRSF018968">
    <property type="entry name" value="ABC_permease_BceB"/>
    <property type="match status" value="1"/>
</dbReference>
<feature type="transmembrane region" description="Helical" evidence="6">
    <location>
        <begin position="192"/>
        <end position="211"/>
    </location>
</feature>
<sequence>MTFEKIILNNILRNLRIYIGYLLSSIFSVAIFFILTTIYYHPLAKEIYLNESLLFVKEVIYIITIFFIIYFLKLFIKSKKNDFGILIILGIDKKQLRKILFLENMVIGVLSIIIGIIFGIVFLKFFLVVISSIFEIKELNFYLSIKVMFITIIRYLVLFLVIPIVMRRIINIRNVIDLINYKKKETTKIKPSLVKSIIAIIIIVIGCFLVISSNINNILSKRLLIILSFFVLGNYLFFKYILNYVIYLISKNKKIYINKKNFLFISNLKYTLYNNISMLFIVTILLAVSFTSIGAAYIQKSILRKDAFKNVPFSLNYIIKDYSKYNNDEVFIDNMLKSNNIRYRKVKLYIIEISKNGKENNYFNLIKESEYNKIANIIKRKTVALKEKETILVPNYENILPFEKESVGKTIKLYENKNFVIKDNLKGCIASKGLLLNTFIISDKQFNSIYYKYKKKLFVGYEFEKWDKMKKITKEIQYKSNQLNKSRNTENYFISRMYMYNMDKQTSNMFLYFLFLIGSIIYIAAISFMNYKFYMELKREKNKYANMITLGLTFKELKLIISKEMIVIFFVPYILATIDAIFAYRILYLIYEIPILESVLQIVCIFLFINLIYFFIWRFKNISFLDD</sequence>
<evidence type="ECO:0000256" key="5">
    <source>
        <dbReference type="ARBA" id="ARBA00023136"/>
    </source>
</evidence>
<dbReference type="RefSeq" id="WP_343757848.1">
    <property type="nucleotide sequence ID" value="NZ_BAAACG010000001.1"/>
</dbReference>
<evidence type="ECO:0000256" key="1">
    <source>
        <dbReference type="ARBA" id="ARBA00004651"/>
    </source>
</evidence>
<evidence type="ECO:0000256" key="4">
    <source>
        <dbReference type="ARBA" id="ARBA00022989"/>
    </source>
</evidence>
<reference evidence="9" key="1">
    <citation type="journal article" date="2019" name="Int. J. Syst. Evol. Microbiol.">
        <title>The Global Catalogue of Microorganisms (GCM) 10K type strain sequencing project: providing services to taxonomists for standard genome sequencing and annotation.</title>
        <authorList>
            <consortium name="The Broad Institute Genomics Platform"/>
            <consortium name="The Broad Institute Genome Sequencing Center for Infectious Disease"/>
            <person name="Wu L."/>
            <person name="Ma J."/>
        </authorList>
    </citation>
    <scope>NUCLEOTIDE SEQUENCE [LARGE SCALE GENOMIC DNA]</scope>
    <source>
        <strain evidence="9">JCM 1407</strain>
    </source>
</reference>
<feature type="transmembrane region" description="Helical" evidence="6">
    <location>
        <begin position="141"/>
        <end position="165"/>
    </location>
</feature>
<keyword evidence="5 6" id="KW-0472">Membrane</keyword>
<dbReference type="InterPro" id="IPR003838">
    <property type="entry name" value="ABC3_permease_C"/>
</dbReference>
<name>A0ABP3UJJ9_9CLOT</name>
<dbReference type="EMBL" id="BAAACG010000001">
    <property type="protein sequence ID" value="GAA0732231.1"/>
    <property type="molecule type" value="Genomic_DNA"/>
</dbReference>
<keyword evidence="9" id="KW-1185">Reference proteome</keyword>
<dbReference type="InterPro" id="IPR052536">
    <property type="entry name" value="ABC-4_Integral_Memb_Prot"/>
</dbReference>
<feature type="transmembrane region" description="Helical" evidence="6">
    <location>
        <begin position="565"/>
        <end position="587"/>
    </location>
</feature>
<feature type="transmembrane region" description="Helical" evidence="6">
    <location>
        <begin position="270"/>
        <end position="298"/>
    </location>
</feature>
<comment type="caution">
    <text evidence="8">The sequence shown here is derived from an EMBL/GenBank/DDBJ whole genome shotgun (WGS) entry which is preliminary data.</text>
</comment>
<comment type="subcellular location">
    <subcellularLocation>
        <location evidence="1 6">Cell membrane</location>
        <topology evidence="1 6">Multi-pass membrane protein</topology>
    </subcellularLocation>
</comment>
<evidence type="ECO:0000256" key="3">
    <source>
        <dbReference type="ARBA" id="ARBA00022692"/>
    </source>
</evidence>
<keyword evidence="6" id="KW-0813">Transport</keyword>
<evidence type="ECO:0000313" key="8">
    <source>
        <dbReference type="EMBL" id="GAA0732231.1"/>
    </source>
</evidence>
<dbReference type="PANTHER" id="PTHR46795:SF2">
    <property type="entry name" value="ABC TRANSPORTER, PERMEASE PROTEIN"/>
    <property type="match status" value="1"/>
</dbReference>
<feature type="transmembrane region" description="Helical" evidence="6">
    <location>
        <begin position="509"/>
        <end position="531"/>
    </location>
</feature>
<feature type="transmembrane region" description="Helical" evidence="6">
    <location>
        <begin position="59"/>
        <end position="76"/>
    </location>
</feature>
<dbReference type="PANTHER" id="PTHR46795">
    <property type="entry name" value="ABC TRANSPORTER PERMEASE-RELATED-RELATED"/>
    <property type="match status" value="1"/>
</dbReference>
<feature type="domain" description="ABC3 transporter permease C-terminal" evidence="7">
    <location>
        <begin position="59"/>
        <end position="168"/>
    </location>
</feature>
<feature type="transmembrane region" description="Helical" evidence="6">
    <location>
        <begin position="21"/>
        <end position="39"/>
    </location>
</feature>